<dbReference type="RefSeq" id="XP_027358776.1">
    <property type="nucleotide sequence ID" value="XM_027502975.1"/>
</dbReference>
<dbReference type="OrthoDB" id="672180at2759"/>
<evidence type="ECO:0000256" key="3">
    <source>
        <dbReference type="ARBA" id="ARBA00011489"/>
    </source>
</evidence>
<evidence type="ECO:0000313" key="11">
    <source>
        <dbReference type="Proteomes" id="UP000694853"/>
    </source>
</evidence>
<keyword evidence="5 8" id="KW-0812">Transmembrane</keyword>
<proteinExistence type="inferred from homology"/>
<evidence type="ECO:0000256" key="2">
    <source>
        <dbReference type="ARBA" id="ARBA00007651"/>
    </source>
</evidence>
<evidence type="ECO:0000256" key="7">
    <source>
        <dbReference type="ARBA" id="ARBA00023136"/>
    </source>
</evidence>
<feature type="compositionally biased region" description="Basic and acidic residues" evidence="9">
    <location>
        <begin position="8"/>
        <end position="28"/>
    </location>
</feature>
<comment type="subcellular location">
    <subcellularLocation>
        <location evidence="1 8">Cell membrane</location>
        <topology evidence="1 8">Multi-pass membrane protein</topology>
    </subcellularLocation>
</comment>
<keyword evidence="11" id="KW-1185">Reference proteome</keyword>
<keyword evidence="7 8" id="KW-0472">Membrane</keyword>
<name>A0A8B8LQX9_ABRPR</name>
<sequence length="288" mass="32506">MTTTESKSLGEAKKENKEGEAVKKKEQQHPLSESQRSISFDSSHYTPPKKSPTAPTLHSHMHGHHSMSDDGDLQMVVANQSHSHSSVHDDGANVSIVKELEPKMVKNIGEIEEGSKKEGKLCFVVLLGLRIAAFLLCKIAFSVLASDNQKIFGRMPSPYWQGFYQEVLYELHWYYYWEFKYCLSVNVIAFVYSLLQICDLVKYLVTKRHTLDPKLRGYFNIAMDQAMAYLLISAASSAATRTHDWKNNTGIAYKFVTMANASIVFSFFAFVAFVSSSIVSGFILCRFN</sequence>
<evidence type="ECO:0000256" key="1">
    <source>
        <dbReference type="ARBA" id="ARBA00004651"/>
    </source>
</evidence>
<comment type="similarity">
    <text evidence="2 8">Belongs to the Casparian strip membrane proteins (CASP) family.</text>
</comment>
<dbReference type="KEGG" id="aprc:113867583"/>
<evidence type="ECO:0000259" key="10">
    <source>
        <dbReference type="Pfam" id="PF04535"/>
    </source>
</evidence>
<dbReference type="GeneID" id="113867583"/>
<feature type="transmembrane region" description="Helical" evidence="8">
    <location>
        <begin position="217"/>
        <end position="239"/>
    </location>
</feature>
<feature type="domain" description="Casparian strip membrane protein" evidence="10">
    <location>
        <begin position="123"/>
        <end position="272"/>
    </location>
</feature>
<accession>A0A8B8LQX9</accession>
<dbReference type="Pfam" id="PF04535">
    <property type="entry name" value="CASP_dom"/>
    <property type="match status" value="1"/>
</dbReference>
<comment type="subunit">
    <text evidence="3 8">Homodimer and heterodimers.</text>
</comment>
<feature type="region of interest" description="Disordered" evidence="9">
    <location>
        <begin position="1"/>
        <end position="70"/>
    </location>
</feature>
<feature type="transmembrane region" description="Helical" evidence="8">
    <location>
        <begin position="121"/>
        <end position="145"/>
    </location>
</feature>
<feature type="transmembrane region" description="Helical" evidence="8">
    <location>
        <begin position="259"/>
        <end position="285"/>
    </location>
</feature>
<feature type="transmembrane region" description="Helical" evidence="8">
    <location>
        <begin position="183"/>
        <end position="205"/>
    </location>
</feature>
<evidence type="ECO:0000256" key="4">
    <source>
        <dbReference type="ARBA" id="ARBA00022475"/>
    </source>
</evidence>
<dbReference type="PANTHER" id="PTHR33573">
    <property type="entry name" value="CASP-LIKE PROTEIN 4A4"/>
    <property type="match status" value="1"/>
</dbReference>
<evidence type="ECO:0000256" key="8">
    <source>
        <dbReference type="RuleBase" id="RU361233"/>
    </source>
</evidence>
<gene>
    <name evidence="12" type="primary">LOC113867583</name>
</gene>
<dbReference type="Proteomes" id="UP000694853">
    <property type="component" value="Unplaced"/>
</dbReference>
<keyword evidence="6 8" id="KW-1133">Transmembrane helix</keyword>
<keyword evidence="4 8" id="KW-1003">Cell membrane</keyword>
<reference evidence="12" key="2">
    <citation type="submission" date="2025-08" db="UniProtKB">
        <authorList>
            <consortium name="RefSeq"/>
        </authorList>
    </citation>
    <scope>IDENTIFICATION</scope>
    <source>
        <tissue evidence="12">Young leaves</tissue>
    </source>
</reference>
<dbReference type="GO" id="GO:0005886">
    <property type="term" value="C:plasma membrane"/>
    <property type="evidence" value="ECO:0007669"/>
    <property type="project" value="UniProtKB-SubCell"/>
</dbReference>
<evidence type="ECO:0000256" key="5">
    <source>
        <dbReference type="ARBA" id="ARBA00022692"/>
    </source>
</evidence>
<organism evidence="11 12">
    <name type="scientific">Abrus precatorius</name>
    <name type="common">Indian licorice</name>
    <name type="synonym">Glycine abrus</name>
    <dbReference type="NCBI Taxonomy" id="3816"/>
    <lineage>
        <taxon>Eukaryota</taxon>
        <taxon>Viridiplantae</taxon>
        <taxon>Streptophyta</taxon>
        <taxon>Embryophyta</taxon>
        <taxon>Tracheophyta</taxon>
        <taxon>Spermatophyta</taxon>
        <taxon>Magnoliopsida</taxon>
        <taxon>eudicotyledons</taxon>
        <taxon>Gunneridae</taxon>
        <taxon>Pentapetalae</taxon>
        <taxon>rosids</taxon>
        <taxon>fabids</taxon>
        <taxon>Fabales</taxon>
        <taxon>Fabaceae</taxon>
        <taxon>Papilionoideae</taxon>
        <taxon>50 kb inversion clade</taxon>
        <taxon>NPAAA clade</taxon>
        <taxon>indigoferoid/millettioid clade</taxon>
        <taxon>Abreae</taxon>
        <taxon>Abrus</taxon>
    </lineage>
</organism>
<dbReference type="AlphaFoldDB" id="A0A8B8LQX9"/>
<feature type="compositionally biased region" description="Polar residues" evidence="9">
    <location>
        <begin position="29"/>
        <end position="45"/>
    </location>
</feature>
<dbReference type="InterPro" id="IPR006702">
    <property type="entry name" value="CASP_dom"/>
</dbReference>
<evidence type="ECO:0000313" key="12">
    <source>
        <dbReference type="RefSeq" id="XP_027358776.1"/>
    </source>
</evidence>
<evidence type="ECO:0000256" key="6">
    <source>
        <dbReference type="ARBA" id="ARBA00022989"/>
    </source>
</evidence>
<dbReference type="PANTHER" id="PTHR33573:SF38">
    <property type="entry name" value="CASP-LIKE PROTEIN 4A1"/>
    <property type="match status" value="1"/>
</dbReference>
<reference evidence="11" key="1">
    <citation type="journal article" date="2019" name="Toxins">
        <title>Detection of Abrin-Like and Prepropulchellin-Like Toxin Genes and Transcripts Using Whole Genome Sequencing and Full-Length Transcript Sequencing of Abrus precatorius.</title>
        <authorList>
            <person name="Hovde B.T."/>
            <person name="Daligault H.E."/>
            <person name="Hanschen E.R."/>
            <person name="Kunde Y.A."/>
            <person name="Johnson M.B."/>
            <person name="Starkenburg S.R."/>
            <person name="Johnson S.L."/>
        </authorList>
    </citation>
    <scope>NUCLEOTIDE SEQUENCE [LARGE SCALE GENOMIC DNA]</scope>
</reference>
<protein>
    <recommendedName>
        <fullName evidence="8">CASP-like protein</fullName>
    </recommendedName>
</protein>
<evidence type="ECO:0000256" key="9">
    <source>
        <dbReference type="SAM" id="MobiDB-lite"/>
    </source>
</evidence>